<dbReference type="STRING" id="633149.Bresu_1391"/>
<sequence length="209" mass="22382">MEVFNPYLFVPTKERWRIAGSTIGGGVPVAGAPGLARTDGGGFWVCEQTEIDLYETEQLKEARRLMAALDGGSRPAIVFAFTGATKPGPGSHSYFTDAPAALRATTLVLKNYGNVTTQNLKGGEDFSMFHPGKGYRLYRVASIVSAVGGVQTVTIRPPLREAVLTNVSAQFDTPACQMRLANPDDFLDAIDGLHTSVANPVWVESFDAA</sequence>
<proteinExistence type="predicted"/>
<dbReference type="RefSeq" id="WP_013268806.1">
    <property type="nucleotide sequence ID" value="NC_014375.1"/>
</dbReference>
<organism evidence="1 2">
    <name type="scientific">Brevundimonas subvibrioides (strain ATCC 15264 / DSM 4735 / LMG 14903 / NBRC 16000 / CB 81)</name>
    <name type="common">Caulobacter subvibrioides</name>
    <dbReference type="NCBI Taxonomy" id="633149"/>
    <lineage>
        <taxon>Bacteria</taxon>
        <taxon>Pseudomonadati</taxon>
        <taxon>Pseudomonadota</taxon>
        <taxon>Alphaproteobacteria</taxon>
        <taxon>Caulobacterales</taxon>
        <taxon>Caulobacteraceae</taxon>
        <taxon>Brevundimonas</taxon>
    </lineage>
</organism>
<dbReference type="eggNOG" id="ENOG5033AJX">
    <property type="taxonomic scope" value="Bacteria"/>
</dbReference>
<accession>D9QFY9</accession>
<keyword evidence="2" id="KW-1185">Reference proteome</keyword>
<dbReference type="BioCyc" id="BSUB633149:G1GM8-1382-MONOMER"/>
<gene>
    <name evidence="1" type="ordered locus">Bresu_1391</name>
</gene>
<dbReference type="Proteomes" id="UP000002696">
    <property type="component" value="Chromosome"/>
</dbReference>
<protein>
    <submittedName>
        <fullName evidence="1">Uncharacterized protein</fullName>
    </submittedName>
</protein>
<dbReference type="AlphaFoldDB" id="D9QFY9"/>
<dbReference type="InParanoid" id="D9QFY9"/>
<dbReference type="KEGG" id="bsb:Bresu_1391"/>
<evidence type="ECO:0000313" key="2">
    <source>
        <dbReference type="Proteomes" id="UP000002696"/>
    </source>
</evidence>
<reference evidence="2" key="1">
    <citation type="journal article" date="2011" name="J. Bacteriol.">
        <title>Genome sequences of eight morphologically diverse alphaproteobacteria.</title>
        <authorList>
            <consortium name="US DOE Joint Genome Institute"/>
            <person name="Brown P.J."/>
            <person name="Kysela D.T."/>
            <person name="Buechlein A."/>
            <person name="Hemmerich C."/>
            <person name="Brun Y.V."/>
        </authorList>
    </citation>
    <scope>NUCLEOTIDE SEQUENCE [LARGE SCALE GENOMIC DNA]</scope>
    <source>
        <strain evidence="2">ATCC 15264 / DSM 4735 / LMG 14903 / NBRC 16000 / CB 81</strain>
    </source>
</reference>
<dbReference type="EMBL" id="CP002102">
    <property type="protein sequence ID" value="ADL00703.1"/>
    <property type="molecule type" value="Genomic_DNA"/>
</dbReference>
<name>D9QFY9_BRESC</name>
<dbReference type="OrthoDB" id="7594100at2"/>
<evidence type="ECO:0000313" key="1">
    <source>
        <dbReference type="EMBL" id="ADL00703.1"/>
    </source>
</evidence>
<dbReference type="HOGENOM" id="CLU_1313452_0_0_5"/>